<feature type="region of interest" description="Disordered" evidence="1">
    <location>
        <begin position="187"/>
        <end position="216"/>
    </location>
</feature>
<dbReference type="SUPFAM" id="SSF55073">
    <property type="entry name" value="Nucleotide cyclase"/>
    <property type="match status" value="1"/>
</dbReference>
<dbReference type="InterPro" id="IPR052155">
    <property type="entry name" value="Biofilm_reg_signaling"/>
</dbReference>
<organism evidence="3 4">
    <name type="scientific">Virgisporangium ochraceum</name>
    <dbReference type="NCBI Taxonomy" id="65505"/>
    <lineage>
        <taxon>Bacteria</taxon>
        <taxon>Bacillati</taxon>
        <taxon>Actinomycetota</taxon>
        <taxon>Actinomycetes</taxon>
        <taxon>Micromonosporales</taxon>
        <taxon>Micromonosporaceae</taxon>
        <taxon>Virgisporangium</taxon>
    </lineage>
</organism>
<dbReference type="InterPro" id="IPR029787">
    <property type="entry name" value="Nucleotide_cyclase"/>
</dbReference>
<gene>
    <name evidence="3" type="ORF">Voc01_053790</name>
</gene>
<evidence type="ECO:0000313" key="4">
    <source>
        <dbReference type="Proteomes" id="UP000635606"/>
    </source>
</evidence>
<dbReference type="PANTHER" id="PTHR44757:SF2">
    <property type="entry name" value="BIOFILM ARCHITECTURE MAINTENANCE PROTEIN MBAA"/>
    <property type="match status" value="1"/>
</dbReference>
<evidence type="ECO:0000256" key="1">
    <source>
        <dbReference type="SAM" id="MobiDB-lite"/>
    </source>
</evidence>
<protein>
    <recommendedName>
        <fullName evidence="2">GGDEF domain-containing protein</fullName>
    </recommendedName>
</protein>
<evidence type="ECO:0000259" key="2">
    <source>
        <dbReference type="PROSITE" id="PS50887"/>
    </source>
</evidence>
<feature type="domain" description="GGDEF" evidence="2">
    <location>
        <begin position="145"/>
        <end position="216"/>
    </location>
</feature>
<name>A0A8J3ZWY9_9ACTN</name>
<dbReference type="PROSITE" id="PS50887">
    <property type="entry name" value="GGDEF"/>
    <property type="match status" value="1"/>
</dbReference>
<feature type="compositionally biased region" description="Pro residues" evidence="1">
    <location>
        <begin position="207"/>
        <end position="216"/>
    </location>
</feature>
<dbReference type="NCBIfam" id="TIGR00254">
    <property type="entry name" value="GGDEF"/>
    <property type="match status" value="1"/>
</dbReference>
<dbReference type="CDD" id="cd01949">
    <property type="entry name" value="GGDEF"/>
    <property type="match status" value="1"/>
</dbReference>
<sequence length="216" mass="22859">MTPGDRTTSVPLRLCGAALVAGLLWFAVNLLVPLGPIVMVASAVFIWHFATRPALVSSNRTTQIASLVATTWVGGGDHVERRLIVAVAVGLTAMVILRQVTVLRDNGRLLTQLDHSATHDALTGLPNRVLFHRRLAAALNRPGPHRVSVALADLDDFKEVNDTLGHEVGDLLLTAVAGRFVRCLGGSTRSPGSAATSSSSWSTAPTRSPPTPWPTA</sequence>
<comment type="caution">
    <text evidence="3">The sequence shown here is derived from an EMBL/GenBank/DDBJ whole genome shotgun (WGS) entry which is preliminary data.</text>
</comment>
<keyword evidence="4" id="KW-1185">Reference proteome</keyword>
<reference evidence="3" key="1">
    <citation type="submission" date="2021-01" db="EMBL/GenBank/DDBJ databases">
        <title>Whole genome shotgun sequence of Virgisporangium ochraceum NBRC 16418.</title>
        <authorList>
            <person name="Komaki H."/>
            <person name="Tamura T."/>
        </authorList>
    </citation>
    <scope>NUCLEOTIDE SEQUENCE</scope>
    <source>
        <strain evidence="3">NBRC 16418</strain>
    </source>
</reference>
<dbReference type="SMART" id="SM00267">
    <property type="entry name" value="GGDEF"/>
    <property type="match status" value="1"/>
</dbReference>
<dbReference type="InterPro" id="IPR043128">
    <property type="entry name" value="Rev_trsase/Diguanyl_cyclase"/>
</dbReference>
<dbReference type="PANTHER" id="PTHR44757">
    <property type="entry name" value="DIGUANYLATE CYCLASE DGCP"/>
    <property type="match status" value="1"/>
</dbReference>
<feature type="compositionally biased region" description="Low complexity" evidence="1">
    <location>
        <begin position="187"/>
        <end position="206"/>
    </location>
</feature>
<dbReference type="EMBL" id="BOPH01000080">
    <property type="protein sequence ID" value="GIJ70462.1"/>
    <property type="molecule type" value="Genomic_DNA"/>
</dbReference>
<dbReference type="Proteomes" id="UP000635606">
    <property type="component" value="Unassembled WGS sequence"/>
</dbReference>
<dbReference type="InterPro" id="IPR000160">
    <property type="entry name" value="GGDEF_dom"/>
</dbReference>
<accession>A0A8J3ZWY9</accession>
<dbReference type="Gene3D" id="3.30.70.270">
    <property type="match status" value="1"/>
</dbReference>
<dbReference type="AlphaFoldDB" id="A0A8J3ZWY9"/>
<proteinExistence type="predicted"/>
<evidence type="ECO:0000313" key="3">
    <source>
        <dbReference type="EMBL" id="GIJ70462.1"/>
    </source>
</evidence>
<dbReference type="Pfam" id="PF00990">
    <property type="entry name" value="GGDEF"/>
    <property type="match status" value="1"/>
</dbReference>